<organism evidence="3 4">
    <name type="scientific">Variovorax boronicumulans</name>
    <dbReference type="NCBI Taxonomy" id="436515"/>
    <lineage>
        <taxon>Bacteria</taxon>
        <taxon>Pseudomonadati</taxon>
        <taxon>Pseudomonadota</taxon>
        <taxon>Betaproteobacteria</taxon>
        <taxon>Burkholderiales</taxon>
        <taxon>Comamonadaceae</taxon>
        <taxon>Variovorax</taxon>
    </lineage>
</organism>
<dbReference type="EMBL" id="JAUSRR010000009">
    <property type="protein sequence ID" value="MDP9925974.1"/>
    <property type="molecule type" value="Genomic_DNA"/>
</dbReference>
<dbReference type="GeneID" id="82269555"/>
<feature type="compositionally biased region" description="Low complexity" evidence="1">
    <location>
        <begin position="77"/>
        <end position="88"/>
    </location>
</feature>
<reference evidence="3" key="1">
    <citation type="submission" date="2023-07" db="EMBL/GenBank/DDBJ databases">
        <title>Sorghum-associated microbial communities from plants grown in Nebraska, USA.</title>
        <authorList>
            <person name="Schachtman D."/>
        </authorList>
    </citation>
    <scope>NUCLEOTIDE SEQUENCE</scope>
    <source>
        <strain evidence="3">DS2795</strain>
    </source>
</reference>
<gene>
    <name evidence="3" type="ORF">J2W25_005021</name>
</gene>
<feature type="chain" id="PRO_5043846655" evidence="2">
    <location>
        <begin position="23"/>
        <end position="176"/>
    </location>
</feature>
<evidence type="ECO:0000313" key="3">
    <source>
        <dbReference type="EMBL" id="MDP9925974.1"/>
    </source>
</evidence>
<evidence type="ECO:0000256" key="2">
    <source>
        <dbReference type="SAM" id="SignalP"/>
    </source>
</evidence>
<feature type="region of interest" description="Disordered" evidence="1">
    <location>
        <begin position="56"/>
        <end position="138"/>
    </location>
</feature>
<dbReference type="Proteomes" id="UP001244295">
    <property type="component" value="Unassembled WGS sequence"/>
</dbReference>
<dbReference type="RefSeq" id="WP_070059802.1">
    <property type="nucleotide sequence ID" value="NZ_BKDH01000001.1"/>
</dbReference>
<keyword evidence="2" id="KW-0732">Signal</keyword>
<name>A0AAW8E344_9BURK</name>
<sequence length="176" mass="18514">MKTASLIFLAAASFATATAALAQERVWRCGNEYTNNATVAQQKGCKIMEGGNVTVVQGTKPSGGGGGGSASSGSGGSSAARAPAGSPRVEGVDQRARDGEARSVLEAELRKAEARQTELKKEYNNGEPEKQGSEGRNYQKYLDRVAEMKAELARNESDIAGIRREIGRLPGKPQAQ</sequence>
<comment type="caution">
    <text evidence="3">The sequence shown here is derived from an EMBL/GenBank/DDBJ whole genome shotgun (WGS) entry which is preliminary data.</text>
</comment>
<protein>
    <submittedName>
        <fullName evidence="3">Uncharacterized protein</fullName>
    </submittedName>
</protein>
<evidence type="ECO:0000256" key="1">
    <source>
        <dbReference type="SAM" id="MobiDB-lite"/>
    </source>
</evidence>
<accession>A0AAW8E344</accession>
<feature type="compositionally biased region" description="Basic and acidic residues" evidence="1">
    <location>
        <begin position="90"/>
        <end position="133"/>
    </location>
</feature>
<feature type="compositionally biased region" description="Gly residues" evidence="1">
    <location>
        <begin position="61"/>
        <end position="76"/>
    </location>
</feature>
<dbReference type="AlphaFoldDB" id="A0AAW8E344"/>
<evidence type="ECO:0000313" key="4">
    <source>
        <dbReference type="Proteomes" id="UP001244295"/>
    </source>
</evidence>
<feature type="signal peptide" evidence="2">
    <location>
        <begin position="1"/>
        <end position="22"/>
    </location>
</feature>
<proteinExistence type="predicted"/>